<organism evidence="1">
    <name type="scientific">Candidatus Berkiella aquae</name>
    <dbReference type="NCBI Taxonomy" id="295108"/>
    <lineage>
        <taxon>Bacteria</taxon>
        <taxon>Pseudomonadati</taxon>
        <taxon>Pseudomonadota</taxon>
        <taxon>Gammaproteobacteria</taxon>
        <taxon>Candidatus Berkiellales</taxon>
        <taxon>Candidatus Berkiellaceae</taxon>
        <taxon>Candidatus Berkiella</taxon>
    </lineage>
</organism>
<reference evidence="2" key="2">
    <citation type="journal article" date="2016" name="Genome Announc.">
        <title>Draft Genome Sequences of Two Novel Amoeba-Resistant Intranuclear Bacteria, 'Candidatus Berkiella cookevillensis' and 'Candidatus Berkiella aquae'.</title>
        <authorList>
            <person name="Mehari Y.T."/>
            <person name="Arivett B.A."/>
            <person name="Farone A.L."/>
            <person name="Gunderson J.H."/>
            <person name="Farone M.B."/>
        </authorList>
    </citation>
    <scope>NUCLEOTIDE SEQUENCE</scope>
    <source>
        <strain evidence="2">HT99</strain>
    </source>
</reference>
<reference evidence="1" key="1">
    <citation type="submission" date="2015-09" db="EMBL/GenBank/DDBJ databases">
        <title>Draft Genome Sequences of Two Novel Amoeba-resistant Intranuclear Bacteria, Candidatus Berkiella cookevillensis and Candidatus Berkiella aquae.</title>
        <authorList>
            <person name="Mehari Y.T."/>
            <person name="Arivett B.A."/>
            <person name="Farone A.L."/>
            <person name="Gunderson J.H."/>
            <person name="Farone M.B."/>
        </authorList>
    </citation>
    <scope>NUCLEOTIDE SEQUENCE [LARGE SCALE GENOMIC DNA]</scope>
    <source>
        <strain evidence="1">HT99</strain>
    </source>
</reference>
<sequence length="183" mass="21310">MDKNTDIGFLTLICKQDEVKQIIEHHAIHGGLTLFVKKGKNKQYHQLTDEDLYNVRRKHPHKAKIMILPPGSIKLGGIRCEEGEFLKIGIDDILVDLSIASEFLALQQQNENNYDKDNNPSTNERYNRWRIAAKEIKNKHPRLTKEEIAKKVFDKLKQENPSYVTKKDGSYYEPTYIARQFTL</sequence>
<accession>A0A0Q9YM92</accession>
<protein>
    <submittedName>
        <fullName evidence="1">Uncharacterized protein</fullName>
    </submittedName>
</protein>
<keyword evidence="3" id="KW-1185">Reference proteome</keyword>
<evidence type="ECO:0000313" key="1">
    <source>
        <dbReference type="EMBL" id="KRG21868.1"/>
    </source>
</evidence>
<dbReference type="Proteomes" id="UP000051497">
    <property type="component" value="Unassembled WGS sequence"/>
</dbReference>
<dbReference type="AlphaFoldDB" id="A0A0Q9YM92"/>
<gene>
    <name evidence="2" type="ORF">HT99x_003285</name>
    <name evidence="1" type="ORF">HT99x_01062</name>
</gene>
<proteinExistence type="predicted"/>
<dbReference type="RefSeq" id="WP_075065688.1">
    <property type="nucleotide sequence ID" value="NZ_LKAJ02000001.1"/>
</dbReference>
<evidence type="ECO:0000313" key="2">
    <source>
        <dbReference type="EMBL" id="MCS5710441.1"/>
    </source>
</evidence>
<evidence type="ECO:0000313" key="3">
    <source>
        <dbReference type="Proteomes" id="UP000051497"/>
    </source>
</evidence>
<comment type="caution">
    <text evidence="1">The sequence shown here is derived from an EMBL/GenBank/DDBJ whole genome shotgun (WGS) entry which is preliminary data.</text>
</comment>
<reference evidence="2" key="3">
    <citation type="submission" date="2021-06" db="EMBL/GenBank/DDBJ databases">
        <title>Genomic Description and Analysis of Intracellular Bacteria, Candidatus Berkiella cookevillensis and Candidatus Berkiella aquae.</title>
        <authorList>
            <person name="Kidane D.T."/>
            <person name="Mehari Y.T."/>
            <person name="Rice F.C."/>
            <person name="Arivett B.A."/>
            <person name="Farone A.L."/>
            <person name="Berk S.G."/>
            <person name="Farone M.B."/>
        </authorList>
    </citation>
    <scope>NUCLEOTIDE SEQUENCE</scope>
    <source>
        <strain evidence="2">HT99</strain>
    </source>
</reference>
<dbReference type="EMBL" id="LKAJ02000001">
    <property type="protein sequence ID" value="MCS5710441.1"/>
    <property type="molecule type" value="Genomic_DNA"/>
</dbReference>
<dbReference type="EMBL" id="LKAJ01000003">
    <property type="protein sequence ID" value="KRG21868.1"/>
    <property type="molecule type" value="Genomic_DNA"/>
</dbReference>
<dbReference type="STRING" id="295108.HT99x_01062"/>
<name>A0A0Q9YM92_9GAMM</name>